<evidence type="ECO:0000256" key="2">
    <source>
        <dbReference type="ARBA" id="ARBA00012438"/>
    </source>
</evidence>
<dbReference type="InterPro" id="IPR003661">
    <property type="entry name" value="HisK_dim/P_dom"/>
</dbReference>
<accession>A0ABM6FES2</accession>
<dbReference type="PROSITE" id="PS50109">
    <property type="entry name" value="HIS_KIN"/>
    <property type="match status" value="1"/>
</dbReference>
<feature type="transmembrane region" description="Helical" evidence="4">
    <location>
        <begin position="176"/>
        <end position="198"/>
    </location>
</feature>
<feature type="transmembrane region" description="Helical" evidence="4">
    <location>
        <begin position="27"/>
        <end position="45"/>
    </location>
</feature>
<comment type="catalytic activity">
    <reaction evidence="1">
        <text>ATP + protein L-histidine = ADP + protein N-phospho-L-histidine.</text>
        <dbReference type="EC" id="2.7.13.3"/>
    </reaction>
</comment>
<feature type="transmembrane region" description="Helical" evidence="4">
    <location>
        <begin position="87"/>
        <end position="106"/>
    </location>
</feature>
<feature type="transmembrane region" description="Helical" evidence="4">
    <location>
        <begin position="142"/>
        <end position="164"/>
    </location>
</feature>
<evidence type="ECO:0000256" key="3">
    <source>
        <dbReference type="ARBA" id="ARBA00022553"/>
    </source>
</evidence>
<name>A0ABM6FES2_9BURK</name>
<reference evidence="6 7" key="1">
    <citation type="submission" date="2016-10" db="EMBL/GenBank/DDBJ databases">
        <title>Complete genome sequences of three Cupriavidus strains isolated from various Malaysian environments.</title>
        <authorList>
            <person name="Abdullah A.A.-A."/>
            <person name="Shafie N.A.H."/>
            <person name="Lau N.S."/>
        </authorList>
    </citation>
    <scope>NUCLEOTIDE SEQUENCE [LARGE SCALE GENOMIC DNA]</scope>
    <source>
        <strain evidence="6 7">USMAA1020</strain>
    </source>
</reference>
<keyword evidence="7" id="KW-1185">Reference proteome</keyword>
<proteinExistence type="predicted"/>
<dbReference type="InterPro" id="IPR003594">
    <property type="entry name" value="HATPase_dom"/>
</dbReference>
<feature type="transmembrane region" description="Helical" evidence="4">
    <location>
        <begin position="241"/>
        <end position="260"/>
    </location>
</feature>
<protein>
    <recommendedName>
        <fullName evidence="2">histidine kinase</fullName>
        <ecNumber evidence="2">2.7.13.3</ecNumber>
    </recommendedName>
</protein>
<dbReference type="SMART" id="SM00387">
    <property type="entry name" value="HATPase_c"/>
    <property type="match status" value="1"/>
</dbReference>
<dbReference type="InterPro" id="IPR036097">
    <property type="entry name" value="HisK_dim/P_sf"/>
</dbReference>
<evidence type="ECO:0000313" key="6">
    <source>
        <dbReference type="EMBL" id="AOZ10237.1"/>
    </source>
</evidence>
<sequence length="551" mass="59658">MPQRQSHRAPPPDAAAPLPPGRMRWRLGVAYAIPAAALLALRALSDDQRWFSLQVHTAIEMLGFFSGSLLAVMLLILFLYDRRRYANPWAICALSTMSLLDGFHGLSSYNQAFVWLHSLATFCGGVFMAASVSRRFIPTRKALAWLALVTLAALIIGVPALIWPELAPRVQAAGRYTLLTQCLNVGGGLGFLFAAGVCQRAIRGRARPHAWSFSVFCALFGIAGVMFVLSNSWGLNWWGLHAVRLLGYLLVIAEIVMVFVRGREELVRINAQLDQRVAARTAELSQALSHLQQTQHELVQVEKLASLGSMVAGISHELNTPLGVAVTILSVAAERLRQLLGHLAGGTLKRTTLQEGLAELDESMRLLQRSVSRAAKLVASFKQIAVDQTSERRREFDVRQSVDDLVASLRPNWKHRDVRVVNAIAPGIVCHSLPGHIGQIVGNLLQNAVLHAFEGRAGGRITIDCRPAGDALEIRVSDDGVGMPADVLGRIFEPFFTTRLGTGGSGLGLAIAHRIATTILGGELKADSVPGRGTCFVLKIPLHASPAAPSL</sequence>
<dbReference type="EMBL" id="CP017755">
    <property type="protein sequence ID" value="AOZ10237.1"/>
    <property type="molecule type" value="Genomic_DNA"/>
</dbReference>
<evidence type="ECO:0000313" key="7">
    <source>
        <dbReference type="Proteomes" id="UP000177515"/>
    </source>
</evidence>
<keyword evidence="3" id="KW-0597">Phosphoprotein</keyword>
<dbReference type="CDD" id="cd00075">
    <property type="entry name" value="HATPase"/>
    <property type="match status" value="1"/>
</dbReference>
<evidence type="ECO:0000259" key="5">
    <source>
        <dbReference type="PROSITE" id="PS50109"/>
    </source>
</evidence>
<dbReference type="PANTHER" id="PTHR43065">
    <property type="entry name" value="SENSOR HISTIDINE KINASE"/>
    <property type="match status" value="1"/>
</dbReference>
<dbReference type="Gene3D" id="1.10.287.130">
    <property type="match status" value="1"/>
</dbReference>
<keyword evidence="4" id="KW-1133">Transmembrane helix</keyword>
<dbReference type="EC" id="2.7.13.3" evidence="2"/>
<keyword evidence="4" id="KW-0812">Transmembrane</keyword>
<dbReference type="RefSeq" id="WP_071072743.1">
    <property type="nucleotide sequence ID" value="NZ_CP017755.1"/>
</dbReference>
<dbReference type="SUPFAM" id="SSF47384">
    <property type="entry name" value="Homodimeric domain of signal transducing histidine kinase"/>
    <property type="match status" value="1"/>
</dbReference>
<feature type="transmembrane region" description="Helical" evidence="4">
    <location>
        <begin position="112"/>
        <end position="130"/>
    </location>
</feature>
<organism evidence="6 7">
    <name type="scientific">Cupriavidus malaysiensis</name>
    <dbReference type="NCBI Taxonomy" id="367825"/>
    <lineage>
        <taxon>Bacteria</taxon>
        <taxon>Pseudomonadati</taxon>
        <taxon>Pseudomonadota</taxon>
        <taxon>Betaproteobacteria</taxon>
        <taxon>Burkholderiales</taxon>
        <taxon>Burkholderiaceae</taxon>
        <taxon>Cupriavidus</taxon>
    </lineage>
</organism>
<gene>
    <name evidence="6" type="ORF">BKK80_32005</name>
</gene>
<dbReference type="SUPFAM" id="SSF55874">
    <property type="entry name" value="ATPase domain of HSP90 chaperone/DNA topoisomerase II/histidine kinase"/>
    <property type="match status" value="1"/>
</dbReference>
<keyword evidence="4" id="KW-0472">Membrane</keyword>
<feature type="transmembrane region" description="Helical" evidence="4">
    <location>
        <begin position="210"/>
        <end position="229"/>
    </location>
</feature>
<dbReference type="Proteomes" id="UP000177515">
    <property type="component" value="Chromosome 2"/>
</dbReference>
<feature type="transmembrane region" description="Helical" evidence="4">
    <location>
        <begin position="57"/>
        <end position="80"/>
    </location>
</feature>
<dbReference type="Gene3D" id="3.30.565.10">
    <property type="entry name" value="Histidine kinase-like ATPase, C-terminal domain"/>
    <property type="match status" value="1"/>
</dbReference>
<dbReference type="InterPro" id="IPR036890">
    <property type="entry name" value="HATPase_C_sf"/>
</dbReference>
<evidence type="ECO:0000256" key="1">
    <source>
        <dbReference type="ARBA" id="ARBA00000085"/>
    </source>
</evidence>
<dbReference type="InterPro" id="IPR005467">
    <property type="entry name" value="His_kinase_dom"/>
</dbReference>
<feature type="domain" description="Histidine kinase" evidence="5">
    <location>
        <begin position="313"/>
        <end position="544"/>
    </location>
</feature>
<evidence type="ECO:0000256" key="4">
    <source>
        <dbReference type="SAM" id="Phobius"/>
    </source>
</evidence>
<dbReference type="CDD" id="cd00082">
    <property type="entry name" value="HisKA"/>
    <property type="match status" value="1"/>
</dbReference>
<dbReference type="PRINTS" id="PR00344">
    <property type="entry name" value="BCTRLSENSOR"/>
</dbReference>
<dbReference type="PANTHER" id="PTHR43065:SF47">
    <property type="match status" value="1"/>
</dbReference>
<dbReference type="InterPro" id="IPR004358">
    <property type="entry name" value="Sig_transdc_His_kin-like_C"/>
</dbReference>
<dbReference type="Pfam" id="PF02518">
    <property type="entry name" value="HATPase_c"/>
    <property type="match status" value="1"/>
</dbReference>